<dbReference type="GO" id="GO:0016853">
    <property type="term" value="F:isomerase activity"/>
    <property type="evidence" value="ECO:0007669"/>
    <property type="project" value="UniProtKB-KW"/>
</dbReference>
<dbReference type="Gene3D" id="3.10.450.50">
    <property type="match status" value="1"/>
</dbReference>
<keyword evidence="2" id="KW-0413">Isomerase</keyword>
<name>A0A1I6AJE1_9PSEU</name>
<dbReference type="STRING" id="587909.SAMN05421810_1133"/>
<gene>
    <name evidence="2" type="ORF">SAMN05421810_1133</name>
</gene>
<dbReference type="AlphaFoldDB" id="A0A1I6AJE1"/>
<evidence type="ECO:0000313" key="2">
    <source>
        <dbReference type="EMBL" id="SFQ68799.1"/>
    </source>
</evidence>
<evidence type="ECO:0000313" key="3">
    <source>
        <dbReference type="Proteomes" id="UP000198727"/>
    </source>
</evidence>
<dbReference type="Proteomes" id="UP000198727">
    <property type="component" value="Unassembled WGS sequence"/>
</dbReference>
<dbReference type="InterPro" id="IPR037401">
    <property type="entry name" value="SnoaL-like"/>
</dbReference>
<sequence length="130" mass="13878">MTTVHDSLAEHIARFTAAFNTGDAAALDQLYDEAGVLVPFPGHLVTGPRRASAYEPLLALGLPMRAELRHAYVAGEVALIVVDWSIRGTARDGTAHDMAGTAADVVRRTPDGQWRYLVDNPFGTAAPPTP</sequence>
<dbReference type="OrthoDB" id="7375616at2"/>
<reference evidence="3" key="1">
    <citation type="submission" date="2016-10" db="EMBL/GenBank/DDBJ databases">
        <authorList>
            <person name="Varghese N."/>
            <person name="Submissions S."/>
        </authorList>
    </citation>
    <scope>NUCLEOTIDE SEQUENCE [LARGE SCALE GENOMIC DNA]</scope>
    <source>
        <strain evidence="3">CGMCC 4.5579</strain>
    </source>
</reference>
<dbReference type="RefSeq" id="WP_092536128.1">
    <property type="nucleotide sequence ID" value="NZ_FOWW01000013.1"/>
</dbReference>
<dbReference type="EMBL" id="FOWW01000013">
    <property type="protein sequence ID" value="SFQ68799.1"/>
    <property type="molecule type" value="Genomic_DNA"/>
</dbReference>
<dbReference type="Pfam" id="PF12680">
    <property type="entry name" value="SnoaL_2"/>
    <property type="match status" value="1"/>
</dbReference>
<protein>
    <submittedName>
        <fullName evidence="2">Ketosteroid isomerase homolog</fullName>
    </submittedName>
</protein>
<dbReference type="InterPro" id="IPR032710">
    <property type="entry name" value="NTF2-like_dom_sf"/>
</dbReference>
<feature type="domain" description="SnoaL-like" evidence="1">
    <location>
        <begin position="13"/>
        <end position="115"/>
    </location>
</feature>
<proteinExistence type="predicted"/>
<dbReference type="SUPFAM" id="SSF54427">
    <property type="entry name" value="NTF2-like"/>
    <property type="match status" value="1"/>
</dbReference>
<accession>A0A1I6AJE1</accession>
<evidence type="ECO:0000259" key="1">
    <source>
        <dbReference type="Pfam" id="PF12680"/>
    </source>
</evidence>
<organism evidence="2 3">
    <name type="scientific">Amycolatopsis arida</name>
    <dbReference type="NCBI Taxonomy" id="587909"/>
    <lineage>
        <taxon>Bacteria</taxon>
        <taxon>Bacillati</taxon>
        <taxon>Actinomycetota</taxon>
        <taxon>Actinomycetes</taxon>
        <taxon>Pseudonocardiales</taxon>
        <taxon>Pseudonocardiaceae</taxon>
        <taxon>Amycolatopsis</taxon>
    </lineage>
</organism>
<keyword evidence="3" id="KW-1185">Reference proteome</keyword>